<dbReference type="HOGENOM" id="CLU_3220140_0_0_10"/>
<sequence>MLQTTIADGIKPAKEIWALAFSPASDIERSTQFGNLLRDARWLA</sequence>
<dbReference type="EMBL" id="JNGW01000063">
    <property type="protein sequence ID" value="KDR52439.1"/>
    <property type="molecule type" value="Genomic_DNA"/>
</dbReference>
<dbReference type="Proteomes" id="UP000027442">
    <property type="component" value="Unassembled WGS sequence"/>
</dbReference>
<reference evidence="1 2" key="1">
    <citation type="submission" date="2013-08" db="EMBL/GenBank/DDBJ databases">
        <authorList>
            <person name="Weinstock G."/>
            <person name="Sodergren E."/>
            <person name="Wylie T."/>
            <person name="Fulton L."/>
            <person name="Fulton R."/>
            <person name="Fronick C."/>
            <person name="O'Laughlin M."/>
            <person name="Godfrey J."/>
            <person name="Miner T."/>
            <person name="Herter B."/>
            <person name="Appelbaum E."/>
            <person name="Cordes M."/>
            <person name="Lek S."/>
            <person name="Wollam A."/>
            <person name="Pepin K.H."/>
            <person name="Palsikar V.B."/>
            <person name="Mitreva M."/>
            <person name="Wilson R.K."/>
        </authorList>
    </citation>
    <scope>NUCLEOTIDE SEQUENCE [LARGE SCALE GENOMIC DNA]</scope>
    <source>
        <strain evidence="1 2">ATCC 15930</strain>
    </source>
</reference>
<evidence type="ECO:0000313" key="1">
    <source>
        <dbReference type="EMBL" id="KDR52439.1"/>
    </source>
</evidence>
<accession>A0A069QK46</accession>
<evidence type="ECO:0000313" key="2">
    <source>
        <dbReference type="Proteomes" id="UP000027442"/>
    </source>
</evidence>
<proteinExistence type="predicted"/>
<comment type="caution">
    <text evidence="1">The sequence shown here is derived from an EMBL/GenBank/DDBJ whole genome shotgun (WGS) entry which is preliminary data.</text>
</comment>
<protein>
    <submittedName>
        <fullName evidence="1">Uncharacterized protein</fullName>
    </submittedName>
</protein>
<keyword evidence="2" id="KW-1185">Reference proteome</keyword>
<dbReference type="PATRIC" id="fig|1122985.7.peg.1515"/>
<dbReference type="AlphaFoldDB" id="A0A069QK46"/>
<name>A0A069QK46_HOYLO</name>
<gene>
    <name evidence="1" type="ORF">HMPREF1991_01459</name>
</gene>
<organism evidence="1 2">
    <name type="scientific">Hoylesella loescheii DSM 19665 = JCM 12249 = ATCC 15930</name>
    <dbReference type="NCBI Taxonomy" id="1122985"/>
    <lineage>
        <taxon>Bacteria</taxon>
        <taxon>Pseudomonadati</taxon>
        <taxon>Bacteroidota</taxon>
        <taxon>Bacteroidia</taxon>
        <taxon>Bacteroidales</taxon>
        <taxon>Prevotellaceae</taxon>
        <taxon>Hoylesella</taxon>
    </lineage>
</organism>